<feature type="non-terminal residue" evidence="1">
    <location>
        <position position="1"/>
    </location>
</feature>
<dbReference type="EMBL" id="NAJL01000143">
    <property type="protein sequence ID" value="TKA21630.1"/>
    <property type="molecule type" value="Genomic_DNA"/>
</dbReference>
<protein>
    <submittedName>
        <fullName evidence="1">Uncharacterized protein</fullName>
    </submittedName>
</protein>
<evidence type="ECO:0000313" key="1">
    <source>
        <dbReference type="EMBL" id="TKA21630.1"/>
    </source>
</evidence>
<proteinExistence type="predicted"/>
<sequence>RGARIWAGAVRGTKASGRRPILGALGQLVRPAASRPRPDGRRTWDFAVGALAALGVRDLAAAGLAAAAAGGRPGRGAFAMGPPPPSE</sequence>
<keyword evidence="2" id="KW-1185">Reference proteome</keyword>
<evidence type="ECO:0000313" key="2">
    <source>
        <dbReference type="Proteomes" id="UP000308549"/>
    </source>
</evidence>
<accession>A0A4U0TIM0</accession>
<reference evidence="1 2" key="1">
    <citation type="submission" date="2017-03" db="EMBL/GenBank/DDBJ databases">
        <title>Genomes of endolithic fungi from Antarctica.</title>
        <authorList>
            <person name="Coleine C."/>
            <person name="Masonjones S."/>
            <person name="Stajich J.E."/>
        </authorList>
    </citation>
    <scope>NUCLEOTIDE SEQUENCE [LARGE SCALE GENOMIC DNA]</scope>
    <source>
        <strain evidence="1 2">CCFEE 6315</strain>
    </source>
</reference>
<dbReference type="AlphaFoldDB" id="A0A4U0TIM0"/>
<name>A0A4U0TIM0_9PEZI</name>
<organism evidence="1 2">
    <name type="scientific">Salinomyces thailandicus</name>
    <dbReference type="NCBI Taxonomy" id="706561"/>
    <lineage>
        <taxon>Eukaryota</taxon>
        <taxon>Fungi</taxon>
        <taxon>Dikarya</taxon>
        <taxon>Ascomycota</taxon>
        <taxon>Pezizomycotina</taxon>
        <taxon>Dothideomycetes</taxon>
        <taxon>Dothideomycetidae</taxon>
        <taxon>Mycosphaerellales</taxon>
        <taxon>Teratosphaeriaceae</taxon>
        <taxon>Salinomyces</taxon>
    </lineage>
</organism>
<comment type="caution">
    <text evidence="1">The sequence shown here is derived from an EMBL/GenBank/DDBJ whole genome shotgun (WGS) entry which is preliminary data.</text>
</comment>
<gene>
    <name evidence="1" type="ORF">B0A50_08837</name>
</gene>
<dbReference type="Proteomes" id="UP000308549">
    <property type="component" value="Unassembled WGS sequence"/>
</dbReference>